<comment type="caution">
    <text evidence="1">The sequence shown here is derived from an EMBL/GenBank/DDBJ whole genome shotgun (WGS) entry which is preliminary data.</text>
</comment>
<reference evidence="2" key="1">
    <citation type="journal article" date="2019" name="Int. J. Syst. Evol. Microbiol.">
        <title>The Global Catalogue of Microorganisms (GCM) 10K type strain sequencing project: providing services to taxonomists for standard genome sequencing and annotation.</title>
        <authorList>
            <consortium name="The Broad Institute Genomics Platform"/>
            <consortium name="The Broad Institute Genome Sequencing Center for Infectious Disease"/>
            <person name="Wu L."/>
            <person name="Ma J."/>
        </authorList>
    </citation>
    <scope>NUCLEOTIDE SEQUENCE [LARGE SCALE GENOMIC DNA]</scope>
    <source>
        <strain evidence="2">CCM 7941</strain>
    </source>
</reference>
<accession>A0ABV7LG19</accession>
<protein>
    <recommendedName>
        <fullName evidence="3">Co-chaperone DjlA N-terminal domain-containing protein</fullName>
    </recommendedName>
</protein>
<dbReference type="EMBL" id="JBHRUV010000052">
    <property type="protein sequence ID" value="MFC3266709.1"/>
    <property type="molecule type" value="Genomic_DNA"/>
</dbReference>
<name>A0ABV7LG19_9HYPH</name>
<dbReference type="Proteomes" id="UP001595536">
    <property type="component" value="Unassembled WGS sequence"/>
</dbReference>
<sequence>MRNEEGAVIRIGRTVAGAIAGLLVVASAHADIMFGAAGKAELASLKGVYNDEQLKRLETASLLVTADRLCGETHVDPERAFRIVASIAKTNGIPENVFMRHVVKIADLNVREIGSDTRRIIEECELLKKHVGPRED</sequence>
<evidence type="ECO:0008006" key="3">
    <source>
        <dbReference type="Google" id="ProtNLM"/>
    </source>
</evidence>
<evidence type="ECO:0000313" key="1">
    <source>
        <dbReference type="EMBL" id="MFC3266709.1"/>
    </source>
</evidence>
<proteinExistence type="predicted"/>
<evidence type="ECO:0000313" key="2">
    <source>
        <dbReference type="Proteomes" id="UP001595536"/>
    </source>
</evidence>
<keyword evidence="2" id="KW-1185">Reference proteome</keyword>
<dbReference type="RefSeq" id="WP_376828906.1">
    <property type="nucleotide sequence ID" value="NZ_JBHLWR010000004.1"/>
</dbReference>
<gene>
    <name evidence="1" type="ORF">ACFOEX_10135</name>
</gene>
<organism evidence="1 2">
    <name type="scientific">Camelimonas abortus</name>
    <dbReference type="NCBI Taxonomy" id="1017184"/>
    <lineage>
        <taxon>Bacteria</taxon>
        <taxon>Pseudomonadati</taxon>
        <taxon>Pseudomonadota</taxon>
        <taxon>Alphaproteobacteria</taxon>
        <taxon>Hyphomicrobiales</taxon>
        <taxon>Chelatococcaceae</taxon>
        <taxon>Camelimonas</taxon>
    </lineage>
</organism>